<dbReference type="PANTHER" id="PTHR35804:SF1">
    <property type="entry name" value="LYSINE EXPORTER LYSO"/>
    <property type="match status" value="1"/>
</dbReference>
<dbReference type="GO" id="GO:0005886">
    <property type="term" value="C:plasma membrane"/>
    <property type="evidence" value="ECO:0007669"/>
    <property type="project" value="TreeGrafter"/>
</dbReference>
<keyword evidence="1" id="KW-1133">Transmembrane helix</keyword>
<dbReference type="AlphaFoldDB" id="A0A3P2A9Z1"/>
<dbReference type="Pfam" id="PF03956">
    <property type="entry name" value="Lys_export"/>
    <property type="match status" value="1"/>
</dbReference>
<dbReference type="GO" id="GO:0015661">
    <property type="term" value="F:L-lysine efflux transmembrane transporter activity"/>
    <property type="evidence" value="ECO:0007669"/>
    <property type="project" value="InterPro"/>
</dbReference>
<feature type="transmembrane region" description="Helical" evidence="1">
    <location>
        <begin position="6"/>
        <end position="24"/>
    </location>
</feature>
<sequence>MDNLQTVLTVLLPMFVGFCFRLPAPALRLTDRLLTLCVYVILLLIGIGLAQTDNLGRELGGIAFYALLLFALLTGCNLAAMMWFDRIKPWQPAGKTADKQQVSFANGAKQIGTVLLGLGLGLLLPAALLPHKDAGHYALMMLIFLVGVQLRGGGIPLRQVLLNTRGLQLSAVFMLSCAAAGVLFALLIDGVSLWQGLALSSGYGWYSLSGIMMTQSYGAAWGSVALLNDLLRELLALAVIPLLMPRFANSAVGIGGATSMDFTLPAIQHSGGLAAVPVAVSFGFVVNLAAPLLMVFFAELGR</sequence>
<feature type="transmembrane region" description="Helical" evidence="1">
    <location>
        <begin position="234"/>
        <end position="254"/>
    </location>
</feature>
<name>A0A3P2A9Z1_9NEIS</name>
<feature type="transmembrane region" description="Helical" evidence="1">
    <location>
        <begin position="166"/>
        <end position="188"/>
    </location>
</feature>
<organism evidence="2 3">
    <name type="scientific">Conchiformibius steedae</name>
    <dbReference type="NCBI Taxonomy" id="153493"/>
    <lineage>
        <taxon>Bacteria</taxon>
        <taxon>Pseudomonadati</taxon>
        <taxon>Pseudomonadota</taxon>
        <taxon>Betaproteobacteria</taxon>
        <taxon>Neisseriales</taxon>
        <taxon>Neisseriaceae</taxon>
        <taxon>Conchiformibius</taxon>
    </lineage>
</organism>
<comment type="caution">
    <text evidence="2">The sequence shown here is derived from an EMBL/GenBank/DDBJ whole genome shotgun (WGS) entry which is preliminary data.</text>
</comment>
<feature type="transmembrane region" description="Helical" evidence="1">
    <location>
        <begin position="274"/>
        <end position="298"/>
    </location>
</feature>
<dbReference type="Proteomes" id="UP000269923">
    <property type="component" value="Unassembled WGS sequence"/>
</dbReference>
<feature type="transmembrane region" description="Helical" evidence="1">
    <location>
        <begin position="33"/>
        <end position="50"/>
    </location>
</feature>
<evidence type="ECO:0000256" key="1">
    <source>
        <dbReference type="SAM" id="Phobius"/>
    </source>
</evidence>
<keyword evidence="1" id="KW-0472">Membrane</keyword>
<protein>
    <submittedName>
        <fullName evidence="2">Lysine exporter LysO family protein</fullName>
    </submittedName>
</protein>
<keyword evidence="1" id="KW-0812">Transmembrane</keyword>
<reference evidence="2 3" key="1">
    <citation type="submission" date="2018-11" db="EMBL/GenBank/DDBJ databases">
        <title>Genomes From Bacteria Associated with the Canine Oral Cavity: a Test Case for Automated Genome-Based Taxonomic Assignment.</title>
        <authorList>
            <person name="Coil D.A."/>
            <person name="Jospin G."/>
            <person name="Darling A.E."/>
            <person name="Wallis C."/>
            <person name="Davis I.J."/>
            <person name="Harris S."/>
            <person name="Eisen J.A."/>
            <person name="Holcombe L.J."/>
            <person name="O'Flynn C."/>
        </authorList>
    </citation>
    <scope>NUCLEOTIDE SEQUENCE [LARGE SCALE GENOMIC DNA]</scope>
    <source>
        <strain evidence="2 3">COT-280</strain>
    </source>
</reference>
<feature type="transmembrane region" description="Helical" evidence="1">
    <location>
        <begin position="134"/>
        <end position="154"/>
    </location>
</feature>
<proteinExistence type="predicted"/>
<feature type="transmembrane region" description="Helical" evidence="1">
    <location>
        <begin position="104"/>
        <end position="128"/>
    </location>
</feature>
<keyword evidence="3" id="KW-1185">Reference proteome</keyword>
<evidence type="ECO:0000313" key="3">
    <source>
        <dbReference type="Proteomes" id="UP000269923"/>
    </source>
</evidence>
<dbReference type="InterPro" id="IPR005642">
    <property type="entry name" value="LysO"/>
</dbReference>
<accession>A0A3P2A9Z1</accession>
<dbReference type="OrthoDB" id="5451742at2"/>
<evidence type="ECO:0000313" key="2">
    <source>
        <dbReference type="EMBL" id="RRD90443.1"/>
    </source>
</evidence>
<dbReference type="PANTHER" id="PTHR35804">
    <property type="entry name" value="LYSINE EXPORTER LYSO"/>
    <property type="match status" value="1"/>
</dbReference>
<gene>
    <name evidence="2" type="ORF">EII21_05260</name>
</gene>
<feature type="transmembrane region" description="Helical" evidence="1">
    <location>
        <begin position="62"/>
        <end position="84"/>
    </location>
</feature>
<dbReference type="EMBL" id="RQYC01000006">
    <property type="protein sequence ID" value="RRD90443.1"/>
    <property type="molecule type" value="Genomic_DNA"/>
</dbReference>
<feature type="transmembrane region" description="Helical" evidence="1">
    <location>
        <begin position="203"/>
        <end position="227"/>
    </location>
</feature>
<dbReference type="RefSeq" id="WP_124794688.1">
    <property type="nucleotide sequence ID" value="NZ_RQYC01000006.1"/>
</dbReference>
<dbReference type="STRING" id="1121352.GCA_000620925_00739"/>